<dbReference type="Pfam" id="PF00975">
    <property type="entry name" value="Thioesterase"/>
    <property type="match status" value="1"/>
</dbReference>
<evidence type="ECO:0000256" key="2">
    <source>
        <dbReference type="ARBA" id="ARBA00022801"/>
    </source>
</evidence>
<dbReference type="InterPro" id="IPR020802">
    <property type="entry name" value="TesA-like"/>
</dbReference>
<protein>
    <submittedName>
        <fullName evidence="4">Alpha/beta fold hydrolase</fullName>
    </submittedName>
</protein>
<accession>A0AAU8KGB4</accession>
<evidence type="ECO:0000256" key="1">
    <source>
        <dbReference type="ARBA" id="ARBA00007169"/>
    </source>
</evidence>
<evidence type="ECO:0000313" key="4">
    <source>
        <dbReference type="EMBL" id="XCN14019.1"/>
    </source>
</evidence>
<keyword evidence="2 4" id="KW-0378">Hydrolase</keyword>
<organism evidence="4">
    <name type="scientific">Streptomyces sp. JL1001</name>
    <dbReference type="NCBI Taxonomy" id="3078227"/>
    <lineage>
        <taxon>Bacteria</taxon>
        <taxon>Bacillati</taxon>
        <taxon>Actinomycetota</taxon>
        <taxon>Actinomycetes</taxon>
        <taxon>Kitasatosporales</taxon>
        <taxon>Streptomycetaceae</taxon>
        <taxon>Streptomyces</taxon>
    </lineage>
</organism>
<proteinExistence type="inferred from homology"/>
<dbReference type="InterPro" id="IPR012223">
    <property type="entry name" value="TEII"/>
</dbReference>
<dbReference type="AlphaFoldDB" id="A0AAU8KGB4"/>
<dbReference type="GO" id="GO:0008610">
    <property type="term" value="P:lipid biosynthetic process"/>
    <property type="evidence" value="ECO:0007669"/>
    <property type="project" value="TreeGrafter"/>
</dbReference>
<gene>
    <name evidence="4" type="ORF">R1Y80_10265</name>
</gene>
<dbReference type="InterPro" id="IPR029058">
    <property type="entry name" value="AB_hydrolase_fold"/>
</dbReference>
<dbReference type="RefSeq" id="WP_128806312.1">
    <property type="nucleotide sequence ID" value="NZ_CP136798.1"/>
</dbReference>
<sequence>MAWTECREPRPFATRRLVCFPHAGGSSYFFREWRKGLPEFEVHAVCYPGRADRFGEPLATDLLAMSAEIAQALRPLMDRPTVLFGHSMGAVVAYETARILEAEGEQPAHLFVSGTRPAHSVRVEARAAALDDESAIATLMELGGTDVELLDSPMFRELILPYVKGDFRMLGAYSHRAGPLLRCPVTAVVGDDDARVTPDQAARWADHTTGVFRQRVVPGDHFYLASSPPYELVQEMLDAEHDETRRG</sequence>
<evidence type="ECO:0000259" key="3">
    <source>
        <dbReference type="SMART" id="SM00824"/>
    </source>
</evidence>
<dbReference type="InterPro" id="IPR001031">
    <property type="entry name" value="Thioesterase"/>
</dbReference>
<comment type="similarity">
    <text evidence="1">Belongs to the thioesterase family.</text>
</comment>
<dbReference type="Gene3D" id="3.40.50.1820">
    <property type="entry name" value="alpha/beta hydrolase"/>
    <property type="match status" value="1"/>
</dbReference>
<dbReference type="SUPFAM" id="SSF53474">
    <property type="entry name" value="alpha/beta-Hydrolases"/>
    <property type="match status" value="1"/>
</dbReference>
<reference evidence="4" key="1">
    <citation type="submission" date="2023-10" db="EMBL/GenBank/DDBJ databases">
        <title>Complete genome sequence of Streptomyces sp. JL1001.</title>
        <authorList>
            <person name="Jiang L."/>
        </authorList>
    </citation>
    <scope>NUCLEOTIDE SEQUENCE</scope>
    <source>
        <strain evidence="4">JL1001</strain>
    </source>
</reference>
<dbReference type="GO" id="GO:0016787">
    <property type="term" value="F:hydrolase activity"/>
    <property type="evidence" value="ECO:0007669"/>
    <property type="project" value="UniProtKB-KW"/>
</dbReference>
<feature type="domain" description="Thioesterase TesA-like" evidence="3">
    <location>
        <begin position="18"/>
        <end position="237"/>
    </location>
</feature>
<dbReference type="SMART" id="SM00824">
    <property type="entry name" value="PKS_TE"/>
    <property type="match status" value="1"/>
</dbReference>
<name>A0AAU8KGB4_9ACTN</name>
<dbReference type="EMBL" id="CP136798">
    <property type="protein sequence ID" value="XCN14019.1"/>
    <property type="molecule type" value="Genomic_DNA"/>
</dbReference>
<dbReference type="PANTHER" id="PTHR11487">
    <property type="entry name" value="THIOESTERASE"/>
    <property type="match status" value="1"/>
</dbReference>
<dbReference type="PANTHER" id="PTHR11487:SF0">
    <property type="entry name" value="S-ACYL FATTY ACID SYNTHASE THIOESTERASE, MEDIUM CHAIN"/>
    <property type="match status" value="1"/>
</dbReference>